<keyword evidence="12" id="KW-0496">Mitochondrion</keyword>
<evidence type="ECO:0000256" key="11">
    <source>
        <dbReference type="SAM" id="Phobius"/>
    </source>
</evidence>
<comment type="subcellular location">
    <subcellularLocation>
        <location evidence="1">Membrane</location>
        <topology evidence="1">Multi-pass membrane protein</topology>
    </subcellularLocation>
</comment>
<feature type="transmembrane region" description="Helical" evidence="11">
    <location>
        <begin position="57"/>
        <end position="78"/>
    </location>
</feature>
<dbReference type="InterPro" id="IPR039428">
    <property type="entry name" value="NUOK/Mnh_C1-like"/>
</dbReference>
<comment type="catalytic activity">
    <reaction evidence="10">
        <text>a ubiquinone + NADH + 5 H(+)(in) = a ubiquinol + NAD(+) + 4 H(+)(out)</text>
        <dbReference type="Rhea" id="RHEA:29091"/>
        <dbReference type="Rhea" id="RHEA-COMP:9565"/>
        <dbReference type="Rhea" id="RHEA-COMP:9566"/>
        <dbReference type="ChEBI" id="CHEBI:15378"/>
        <dbReference type="ChEBI" id="CHEBI:16389"/>
        <dbReference type="ChEBI" id="CHEBI:17976"/>
        <dbReference type="ChEBI" id="CHEBI:57540"/>
        <dbReference type="ChEBI" id="CHEBI:57945"/>
        <dbReference type="EC" id="7.1.1.2"/>
    </reaction>
</comment>
<evidence type="ECO:0000256" key="2">
    <source>
        <dbReference type="ARBA" id="ARBA00010519"/>
    </source>
</evidence>
<dbReference type="EMBL" id="KY039129">
    <property type="protein sequence ID" value="ATF28600.1"/>
    <property type="molecule type" value="Genomic_DNA"/>
</dbReference>
<reference evidence="12" key="1">
    <citation type="journal article" date="2017" name="Sci. Rep.">
        <title>Deep-level phylogeny of Cicadomorpha inferred from mitochondrial genomes sequenced by NGS.</title>
        <authorList>
            <person name="Song N."/>
            <person name="Cai W."/>
            <person name="Li H."/>
        </authorList>
    </citation>
    <scope>NUCLEOTIDE SEQUENCE</scope>
</reference>
<dbReference type="Pfam" id="PF00420">
    <property type="entry name" value="Oxidored_q2"/>
    <property type="match status" value="1"/>
</dbReference>
<evidence type="ECO:0000256" key="7">
    <source>
        <dbReference type="ARBA" id="ARBA00023027"/>
    </source>
</evidence>
<evidence type="ECO:0000256" key="3">
    <source>
        <dbReference type="ARBA" id="ARBA00016612"/>
    </source>
</evidence>
<evidence type="ECO:0000313" key="12">
    <source>
        <dbReference type="EMBL" id="ATF28600.1"/>
    </source>
</evidence>
<feature type="transmembrane region" description="Helical" evidence="11">
    <location>
        <begin position="6"/>
        <end position="24"/>
    </location>
</feature>
<dbReference type="AlphaFoldDB" id="A0A343KGK8"/>
<proteinExistence type="inferred from homology"/>
<dbReference type="GO" id="GO:0008137">
    <property type="term" value="F:NADH dehydrogenase (ubiquinone) activity"/>
    <property type="evidence" value="ECO:0007669"/>
    <property type="project" value="UniProtKB-EC"/>
</dbReference>
<keyword evidence="6 11" id="KW-1133">Transmembrane helix</keyword>
<evidence type="ECO:0000256" key="6">
    <source>
        <dbReference type="ARBA" id="ARBA00022989"/>
    </source>
</evidence>
<evidence type="ECO:0000256" key="5">
    <source>
        <dbReference type="ARBA" id="ARBA00022967"/>
    </source>
</evidence>
<sequence length="92" mass="10998">MMFYFVLYIFFMSLISLIMIRKHILLCLISLEFIVLSLLMLVLIYCLMFNYSFYIYLLMMTFYVCEGVIGLSVLVYMIRCHGNDFIGSILLW</sequence>
<organism evidence="12">
    <name type="scientific">Illinigina sp. EMHAU-15062817</name>
    <dbReference type="NCBI Taxonomy" id="2040461"/>
    <lineage>
        <taxon>Eukaryota</taxon>
        <taxon>Metazoa</taxon>
        <taxon>Ecdysozoa</taxon>
        <taxon>Arthropoda</taxon>
        <taxon>Hexapoda</taxon>
        <taxon>Insecta</taxon>
        <taxon>Pterygota</taxon>
        <taxon>Neoptera</taxon>
        <taxon>Paraneoptera</taxon>
        <taxon>Hemiptera</taxon>
        <taxon>Auchenorrhyncha</taxon>
        <taxon>Membracoidea</taxon>
        <taxon>Cicadellidae</taxon>
        <taxon>Typhlocybinae</taxon>
        <taxon>Erythroneurini</taxon>
        <taxon>Illinigina</taxon>
    </lineage>
</organism>
<evidence type="ECO:0000256" key="4">
    <source>
        <dbReference type="ARBA" id="ARBA00022692"/>
    </source>
</evidence>
<comment type="similarity">
    <text evidence="2">Belongs to the complex I subunit 4L family.</text>
</comment>
<name>A0A343KGK8_9HEMI</name>
<accession>A0A343KGK8</accession>
<keyword evidence="7" id="KW-0520">NAD</keyword>
<evidence type="ECO:0000256" key="1">
    <source>
        <dbReference type="ARBA" id="ARBA00004141"/>
    </source>
</evidence>
<protein>
    <recommendedName>
        <fullName evidence="3">NADH-ubiquinone oxidoreductase chain 4L</fullName>
    </recommendedName>
    <alternativeName>
        <fullName evidence="9">NADH dehydrogenase subunit 4L</fullName>
    </alternativeName>
</protein>
<keyword evidence="5" id="KW-1278">Translocase</keyword>
<evidence type="ECO:0000256" key="8">
    <source>
        <dbReference type="ARBA" id="ARBA00023136"/>
    </source>
</evidence>
<keyword evidence="8 11" id="KW-0472">Membrane</keyword>
<feature type="transmembrane region" description="Helical" evidence="11">
    <location>
        <begin position="31"/>
        <end position="51"/>
    </location>
</feature>
<gene>
    <name evidence="12" type="primary">nad4l</name>
</gene>
<evidence type="ECO:0000256" key="10">
    <source>
        <dbReference type="ARBA" id="ARBA00049551"/>
    </source>
</evidence>
<dbReference type="GO" id="GO:0016020">
    <property type="term" value="C:membrane"/>
    <property type="evidence" value="ECO:0007669"/>
    <property type="project" value="UniProtKB-SubCell"/>
</dbReference>
<geneLocation type="mitochondrion" evidence="12"/>
<evidence type="ECO:0000256" key="9">
    <source>
        <dbReference type="ARBA" id="ARBA00031586"/>
    </source>
</evidence>
<keyword evidence="4 11" id="KW-0812">Transmembrane</keyword>
<dbReference type="Gene3D" id="1.10.287.3510">
    <property type="match status" value="1"/>
</dbReference>